<gene>
    <name evidence="2" type="ORF">PBY51_019604</name>
</gene>
<accession>A0AAN8AYP7</accession>
<protein>
    <recommendedName>
        <fullName evidence="4">Secreted protein</fullName>
    </recommendedName>
</protein>
<reference evidence="2 3" key="1">
    <citation type="journal article" date="2023" name="Genes (Basel)">
        <title>Chromosome-Level Genome Assembly and Circadian Gene Repertoire of the Patagonia Blennie Eleginops maclovinus-The Closest Ancestral Proxy of Antarctic Cryonotothenioids.</title>
        <authorList>
            <person name="Cheng C.C."/>
            <person name="Rivera-Colon A.G."/>
            <person name="Minhas B.F."/>
            <person name="Wilson L."/>
            <person name="Rayamajhi N."/>
            <person name="Vargas-Chacoff L."/>
            <person name="Catchen J.M."/>
        </authorList>
    </citation>
    <scope>NUCLEOTIDE SEQUENCE [LARGE SCALE GENOMIC DNA]</scope>
    <source>
        <strain evidence="2">JMC-PN-2008</strain>
    </source>
</reference>
<organism evidence="2 3">
    <name type="scientific">Eleginops maclovinus</name>
    <name type="common">Patagonian blennie</name>
    <name type="synonym">Eleginus maclovinus</name>
    <dbReference type="NCBI Taxonomy" id="56733"/>
    <lineage>
        <taxon>Eukaryota</taxon>
        <taxon>Metazoa</taxon>
        <taxon>Chordata</taxon>
        <taxon>Craniata</taxon>
        <taxon>Vertebrata</taxon>
        <taxon>Euteleostomi</taxon>
        <taxon>Actinopterygii</taxon>
        <taxon>Neopterygii</taxon>
        <taxon>Teleostei</taxon>
        <taxon>Neoteleostei</taxon>
        <taxon>Acanthomorphata</taxon>
        <taxon>Eupercaria</taxon>
        <taxon>Perciformes</taxon>
        <taxon>Notothenioidei</taxon>
        <taxon>Eleginopidae</taxon>
        <taxon>Eleginops</taxon>
    </lineage>
</organism>
<proteinExistence type="predicted"/>
<feature type="signal peptide" evidence="1">
    <location>
        <begin position="1"/>
        <end position="16"/>
    </location>
</feature>
<evidence type="ECO:0008006" key="4">
    <source>
        <dbReference type="Google" id="ProtNLM"/>
    </source>
</evidence>
<evidence type="ECO:0000256" key="1">
    <source>
        <dbReference type="SAM" id="SignalP"/>
    </source>
</evidence>
<dbReference type="Proteomes" id="UP001346869">
    <property type="component" value="Unassembled WGS sequence"/>
</dbReference>
<evidence type="ECO:0000313" key="2">
    <source>
        <dbReference type="EMBL" id="KAK5874677.1"/>
    </source>
</evidence>
<dbReference type="AlphaFoldDB" id="A0AAN8AYP7"/>
<name>A0AAN8AYP7_ELEMC</name>
<reference evidence="2 3" key="2">
    <citation type="journal article" date="2023" name="Mol. Biol. Evol.">
        <title>Genomics of Secondarily Temperate Adaptation in the Only Non-Antarctic Icefish.</title>
        <authorList>
            <person name="Rivera-Colon A.G."/>
            <person name="Rayamajhi N."/>
            <person name="Minhas B.F."/>
            <person name="Madrigal G."/>
            <person name="Bilyk K.T."/>
            <person name="Yoon V."/>
            <person name="Hune M."/>
            <person name="Gregory S."/>
            <person name="Cheng C.H.C."/>
            <person name="Catchen J.M."/>
        </authorList>
    </citation>
    <scope>NUCLEOTIDE SEQUENCE [LARGE SCALE GENOMIC DNA]</scope>
    <source>
        <strain evidence="2">JMC-PN-2008</strain>
    </source>
</reference>
<keyword evidence="3" id="KW-1185">Reference proteome</keyword>
<evidence type="ECO:0000313" key="3">
    <source>
        <dbReference type="Proteomes" id="UP001346869"/>
    </source>
</evidence>
<comment type="caution">
    <text evidence="2">The sequence shown here is derived from an EMBL/GenBank/DDBJ whole genome shotgun (WGS) entry which is preliminary data.</text>
</comment>
<feature type="chain" id="PRO_5043021013" description="Secreted protein" evidence="1">
    <location>
        <begin position="17"/>
        <end position="99"/>
    </location>
</feature>
<dbReference type="EMBL" id="JAUZQC010000003">
    <property type="protein sequence ID" value="KAK5874677.1"/>
    <property type="molecule type" value="Genomic_DNA"/>
</dbReference>
<keyword evidence="1" id="KW-0732">Signal</keyword>
<sequence>MCWCLHFSPLTGSICCSTIETVLDGLGVRDPGGFLHIWQCLALLPGESHPLGGWLCCGPQPLSIRASGSVWIRLAVTSISTCFSNFITPPLTPRPPATH</sequence>